<name>A0A9X0BG87_9EURO</name>
<dbReference type="AlphaFoldDB" id="A0A9X0BG87"/>
<dbReference type="EMBL" id="JAPWDO010000009">
    <property type="protein sequence ID" value="KAJ5456836.1"/>
    <property type="molecule type" value="Genomic_DNA"/>
</dbReference>
<evidence type="ECO:0000256" key="1">
    <source>
        <dbReference type="SAM" id="MobiDB-lite"/>
    </source>
</evidence>
<sequence length="85" mass="9393">METKWSANFENSHEKALFDLVANLLDLNDVEICVQVKHRVATVPSPYTVSWATGDGSSEGWGEEEEKRKRGGGMPFIPPSKCVPS</sequence>
<dbReference type="Proteomes" id="UP001147760">
    <property type="component" value="Unassembled WGS sequence"/>
</dbReference>
<evidence type="ECO:0000313" key="2">
    <source>
        <dbReference type="EMBL" id="KAJ5456836.1"/>
    </source>
</evidence>
<accession>A0A9X0BG87</accession>
<keyword evidence="3" id="KW-1185">Reference proteome</keyword>
<reference evidence="2" key="2">
    <citation type="journal article" date="2023" name="IMA Fungus">
        <title>Comparative genomic study of the Penicillium genus elucidates a diverse pangenome and 15 lateral gene transfer events.</title>
        <authorList>
            <person name="Petersen C."/>
            <person name="Sorensen T."/>
            <person name="Nielsen M.R."/>
            <person name="Sondergaard T.E."/>
            <person name="Sorensen J.L."/>
            <person name="Fitzpatrick D.A."/>
            <person name="Frisvad J.C."/>
            <person name="Nielsen K.L."/>
        </authorList>
    </citation>
    <scope>NUCLEOTIDE SEQUENCE</scope>
    <source>
        <strain evidence="2">IBT 17660</strain>
    </source>
</reference>
<comment type="caution">
    <text evidence="2">The sequence shown here is derived from an EMBL/GenBank/DDBJ whole genome shotgun (WGS) entry which is preliminary data.</text>
</comment>
<evidence type="ECO:0000313" key="3">
    <source>
        <dbReference type="Proteomes" id="UP001147760"/>
    </source>
</evidence>
<organism evidence="2 3">
    <name type="scientific">Penicillium desertorum</name>
    <dbReference type="NCBI Taxonomy" id="1303715"/>
    <lineage>
        <taxon>Eukaryota</taxon>
        <taxon>Fungi</taxon>
        <taxon>Dikarya</taxon>
        <taxon>Ascomycota</taxon>
        <taxon>Pezizomycotina</taxon>
        <taxon>Eurotiomycetes</taxon>
        <taxon>Eurotiomycetidae</taxon>
        <taxon>Eurotiales</taxon>
        <taxon>Aspergillaceae</taxon>
        <taxon>Penicillium</taxon>
    </lineage>
</organism>
<proteinExistence type="predicted"/>
<reference evidence="2" key="1">
    <citation type="submission" date="2022-12" db="EMBL/GenBank/DDBJ databases">
        <authorList>
            <person name="Petersen C."/>
        </authorList>
    </citation>
    <scope>NUCLEOTIDE SEQUENCE</scope>
    <source>
        <strain evidence="2">IBT 17660</strain>
    </source>
</reference>
<feature type="region of interest" description="Disordered" evidence="1">
    <location>
        <begin position="51"/>
        <end position="85"/>
    </location>
</feature>
<protein>
    <submittedName>
        <fullName evidence="2">Uncharacterized protein</fullName>
    </submittedName>
</protein>
<gene>
    <name evidence="2" type="ORF">N7530_012110</name>
</gene>